<reference evidence="3 4" key="1">
    <citation type="journal article" date="2006" name="Genome Res.">
        <title>Skewed genomic variability in strains of the toxigenic bacterial pathogen, Clostridium perfringens.</title>
        <authorList>
            <person name="Myers G.S."/>
            <person name="Rasko D.A."/>
            <person name="Cheung J.K."/>
            <person name="Ravel J."/>
            <person name="Seshadri R."/>
            <person name="Deboy R.T."/>
            <person name="Ren Q."/>
            <person name="Varga J."/>
            <person name="Awad M.M."/>
            <person name="Brinkac L.M."/>
            <person name="Daugherty S.C."/>
            <person name="Haft D.H."/>
            <person name="Dodson R.J."/>
            <person name="Madupu R."/>
            <person name="Nelson W.C."/>
            <person name="Rosovitz M.J."/>
            <person name="Sullivan S.A."/>
            <person name="Khouri H."/>
            <person name="Dimitrov G.I."/>
            <person name="Watkins K.L."/>
            <person name="Mulligan S."/>
            <person name="Benton J."/>
            <person name="Radune D."/>
            <person name="Fisher D.J."/>
            <person name="Atkins H.S."/>
            <person name="Hiscox T."/>
            <person name="Jost B.H."/>
            <person name="Billington S.J."/>
            <person name="Songer J.G."/>
            <person name="McClane B.A."/>
            <person name="Titball R.W."/>
            <person name="Rood J.I."/>
            <person name="Melville S.B."/>
            <person name="Paulsen I.T."/>
        </authorList>
    </citation>
    <scope>NUCLEOTIDE SEQUENCE [LARGE SCALE GENOMIC DNA]</scope>
    <source>
        <strain evidence="4">ATCC 13124 / DSM 756 / JCM 1290 / NCIMB 6125 / NCTC 8237 / S 107 / Type A</strain>
    </source>
</reference>
<dbReference type="EMBL" id="CP000246">
    <property type="protein sequence ID" value="ABG83361.1"/>
    <property type="molecule type" value="Genomic_DNA"/>
</dbReference>
<keyword evidence="3" id="KW-0449">Lipoprotein</keyword>
<dbReference type="STRING" id="195103.CPF_2883"/>
<name>A0A0H2YSB9_CLOP1</name>
<feature type="region of interest" description="Disordered" evidence="1">
    <location>
        <begin position="232"/>
        <end position="251"/>
    </location>
</feature>
<organism evidence="3 4">
    <name type="scientific">Clostridium perfringens (strain ATCC 13124 / DSM 756 / JCM 1290 / NCIMB 6125 / NCTC 8237 / Type A)</name>
    <dbReference type="NCBI Taxonomy" id="195103"/>
    <lineage>
        <taxon>Bacteria</taxon>
        <taxon>Bacillati</taxon>
        <taxon>Bacillota</taxon>
        <taxon>Clostridia</taxon>
        <taxon>Eubacteriales</taxon>
        <taxon>Clostridiaceae</taxon>
        <taxon>Clostridium</taxon>
    </lineage>
</organism>
<dbReference type="PROSITE" id="PS51257">
    <property type="entry name" value="PROKAR_LIPOPROTEIN"/>
    <property type="match status" value="1"/>
</dbReference>
<sequence>MVKKIMASLIIGSLFLFMGCNRISNAVNDNKELKESVESIYFNNKIAISIAEEYMEALKSNDLEKIKRLSDKEVDKNIIISPSKDLEITGIKQVGSAQLGNKTMFKFYVTRTKEGEPKADLEQYYLEVRKTEEGEYKVSELKSTELYSVFLDKDKLKIRKDDDVEINTLIDLKSIPDKIYPKVNVIDVAKVDVPKEAFSAVEISFSGDKVAISTYKDEDSYIGVVDVEDAQETAAKEGEDEGGKEDEKNDDKTLGKKITSLDVLNGCKISSLNFSDDDGYVVVNYVKGNGTRFKVYQSGGSIVSLELDDIFAEEEYNLIYERIQDNNIIMNVTPIIKSNNTESGLIGRYKISLKDFKLEKL</sequence>
<feature type="signal peptide" evidence="2">
    <location>
        <begin position="1"/>
        <end position="26"/>
    </location>
</feature>
<proteinExistence type="predicted"/>
<gene>
    <name evidence="3" type="ordered locus">CPF_2883</name>
</gene>
<dbReference type="eggNOG" id="ENOG5033121">
    <property type="taxonomic scope" value="Bacteria"/>
</dbReference>
<dbReference type="KEGG" id="cpf:CPF_2883"/>
<evidence type="ECO:0000256" key="2">
    <source>
        <dbReference type="SAM" id="SignalP"/>
    </source>
</evidence>
<accession>A0A0H2YSB9</accession>
<keyword evidence="4" id="KW-1185">Reference proteome</keyword>
<evidence type="ECO:0000313" key="3">
    <source>
        <dbReference type="EMBL" id="ABG83361.1"/>
    </source>
</evidence>
<dbReference type="HOGENOM" id="CLU_063405_1_0_9"/>
<dbReference type="RefSeq" id="WP_011591164.1">
    <property type="nucleotide sequence ID" value="NC_008261.1"/>
</dbReference>
<dbReference type="PaxDb" id="195103-CPF_2883"/>
<dbReference type="AlphaFoldDB" id="A0A0H2YSB9"/>
<evidence type="ECO:0000313" key="4">
    <source>
        <dbReference type="Proteomes" id="UP000001823"/>
    </source>
</evidence>
<dbReference type="Proteomes" id="UP000001823">
    <property type="component" value="Chromosome"/>
</dbReference>
<keyword evidence="2" id="KW-0732">Signal</keyword>
<protein>
    <submittedName>
        <fullName evidence="3">Lipoprotein</fullName>
    </submittedName>
</protein>
<evidence type="ECO:0000256" key="1">
    <source>
        <dbReference type="SAM" id="MobiDB-lite"/>
    </source>
</evidence>
<feature type="chain" id="PRO_5002602556" evidence="2">
    <location>
        <begin position="27"/>
        <end position="361"/>
    </location>
</feature>